<dbReference type="RefSeq" id="WP_241037016.1">
    <property type="nucleotide sequence ID" value="NZ_BAAAJF010000036.1"/>
</dbReference>
<keyword evidence="3" id="KW-0804">Transcription</keyword>
<gene>
    <name evidence="6" type="ORF">MMF94_14820</name>
</gene>
<reference evidence="6 7" key="1">
    <citation type="submission" date="2022-03" db="EMBL/GenBank/DDBJ databases">
        <title>Pseudonocardia alaer sp. nov., a novel actinomycete isolated from reed forest soil.</title>
        <authorList>
            <person name="Wang L."/>
        </authorList>
    </citation>
    <scope>NUCLEOTIDE SEQUENCE [LARGE SCALE GENOMIC DNA]</scope>
    <source>
        <strain evidence="6 7">Y-16303</strain>
    </source>
</reference>
<keyword evidence="7" id="KW-1185">Reference proteome</keyword>
<proteinExistence type="predicted"/>
<protein>
    <submittedName>
        <fullName evidence="6">TetR/AcrR family transcriptional regulator</fullName>
    </submittedName>
</protein>
<dbReference type="EMBL" id="JAKXMK010000011">
    <property type="protein sequence ID" value="MCH6166959.1"/>
    <property type="molecule type" value="Genomic_DNA"/>
</dbReference>
<sequence>MDGALTRKGAATRARIIEGAAEVLREKGVATTTLDDIRLRTGTSKGQLFHYFPDGRDQLLLAVAEYEADRVLDDQQPDLGCLTSWSAWYRWRDLVLERYRAQGDTCPLGALFLEVGRATPGARAVTQRLLVTWQAALAAGIHAMQEQGEIPASLDVDQAAAALLAGIQGGVTIMLSTGQSTHLEAALDTGIARLRALRSDLATA</sequence>
<keyword evidence="1" id="KW-0805">Transcription regulation</keyword>
<name>A0ABS9TEI7_9PSEU</name>
<evidence type="ECO:0000256" key="4">
    <source>
        <dbReference type="PROSITE-ProRule" id="PRU00335"/>
    </source>
</evidence>
<evidence type="ECO:0000313" key="7">
    <source>
        <dbReference type="Proteomes" id="UP001299970"/>
    </source>
</evidence>
<organism evidence="6 7">
    <name type="scientific">Pseudonocardia alaniniphila</name>
    <dbReference type="NCBI Taxonomy" id="75291"/>
    <lineage>
        <taxon>Bacteria</taxon>
        <taxon>Bacillati</taxon>
        <taxon>Actinomycetota</taxon>
        <taxon>Actinomycetes</taxon>
        <taxon>Pseudonocardiales</taxon>
        <taxon>Pseudonocardiaceae</taxon>
        <taxon>Pseudonocardia</taxon>
    </lineage>
</organism>
<dbReference type="InterPro" id="IPR009057">
    <property type="entry name" value="Homeodomain-like_sf"/>
</dbReference>
<evidence type="ECO:0000256" key="2">
    <source>
        <dbReference type="ARBA" id="ARBA00023125"/>
    </source>
</evidence>
<keyword evidence="2 4" id="KW-0238">DNA-binding</keyword>
<dbReference type="InterPro" id="IPR036271">
    <property type="entry name" value="Tet_transcr_reg_TetR-rel_C_sf"/>
</dbReference>
<dbReference type="InterPro" id="IPR001647">
    <property type="entry name" value="HTH_TetR"/>
</dbReference>
<dbReference type="PROSITE" id="PS50977">
    <property type="entry name" value="HTH_TETR_2"/>
    <property type="match status" value="1"/>
</dbReference>
<dbReference type="InterPro" id="IPR011075">
    <property type="entry name" value="TetR_C"/>
</dbReference>
<accession>A0ABS9TEI7</accession>
<dbReference type="SUPFAM" id="SSF48498">
    <property type="entry name" value="Tetracyclin repressor-like, C-terminal domain"/>
    <property type="match status" value="1"/>
</dbReference>
<dbReference type="Proteomes" id="UP001299970">
    <property type="component" value="Unassembled WGS sequence"/>
</dbReference>
<dbReference type="SUPFAM" id="SSF46689">
    <property type="entry name" value="Homeodomain-like"/>
    <property type="match status" value="1"/>
</dbReference>
<evidence type="ECO:0000313" key="6">
    <source>
        <dbReference type="EMBL" id="MCH6166959.1"/>
    </source>
</evidence>
<evidence type="ECO:0000259" key="5">
    <source>
        <dbReference type="PROSITE" id="PS50977"/>
    </source>
</evidence>
<dbReference type="Pfam" id="PF16925">
    <property type="entry name" value="TetR_C_13"/>
    <property type="match status" value="1"/>
</dbReference>
<feature type="DNA-binding region" description="H-T-H motif" evidence="4">
    <location>
        <begin position="33"/>
        <end position="52"/>
    </location>
</feature>
<evidence type="ECO:0000256" key="3">
    <source>
        <dbReference type="ARBA" id="ARBA00023163"/>
    </source>
</evidence>
<evidence type="ECO:0000256" key="1">
    <source>
        <dbReference type="ARBA" id="ARBA00023015"/>
    </source>
</evidence>
<dbReference type="Pfam" id="PF00440">
    <property type="entry name" value="TetR_N"/>
    <property type="match status" value="1"/>
</dbReference>
<dbReference type="PANTHER" id="PTHR47506:SF3">
    <property type="entry name" value="HTH-TYPE TRANSCRIPTIONAL REGULATOR LMRA"/>
    <property type="match status" value="1"/>
</dbReference>
<feature type="domain" description="HTH tetR-type" evidence="5">
    <location>
        <begin position="10"/>
        <end position="70"/>
    </location>
</feature>
<dbReference type="Gene3D" id="1.10.357.10">
    <property type="entry name" value="Tetracycline Repressor, domain 2"/>
    <property type="match status" value="1"/>
</dbReference>
<comment type="caution">
    <text evidence="6">The sequence shown here is derived from an EMBL/GenBank/DDBJ whole genome shotgun (WGS) entry which is preliminary data.</text>
</comment>
<dbReference type="PANTHER" id="PTHR47506">
    <property type="entry name" value="TRANSCRIPTIONAL REGULATORY PROTEIN"/>
    <property type="match status" value="1"/>
</dbReference>